<dbReference type="InterPro" id="IPR015222">
    <property type="entry name" value="Tam41"/>
</dbReference>
<evidence type="ECO:0000256" key="11">
    <source>
        <dbReference type="ARBA" id="ARBA00022792"/>
    </source>
</evidence>
<accession>D3B0C8</accession>
<keyword evidence="15" id="KW-0472">Membrane</keyword>
<protein>
    <recommendedName>
        <fullName evidence="7">Phosphatidate cytidylyltransferase, mitochondrial</fullName>
        <ecNumber evidence="6">2.7.7.41</ecNumber>
    </recommendedName>
    <alternativeName>
        <fullName evidence="18">CDP-diacylglycerol synthase</fullName>
    </alternativeName>
</protein>
<evidence type="ECO:0000256" key="10">
    <source>
        <dbReference type="ARBA" id="ARBA00022695"/>
    </source>
</evidence>
<evidence type="ECO:0000256" key="12">
    <source>
        <dbReference type="ARBA" id="ARBA00022842"/>
    </source>
</evidence>
<dbReference type="GO" id="GO:0016024">
    <property type="term" value="P:CDP-diacylglycerol biosynthetic process"/>
    <property type="evidence" value="ECO:0007669"/>
    <property type="project" value="UniProtKB-UniPathway"/>
</dbReference>
<dbReference type="PANTHER" id="PTHR13619:SF0">
    <property type="entry name" value="PHOSPHATIDATE CYTIDYLYLTRANSFERASE, MITOCHONDRIAL"/>
    <property type="match status" value="1"/>
</dbReference>
<dbReference type="STRING" id="670386.D3B0C8"/>
<keyword evidence="17" id="KW-1208">Phospholipid metabolism</keyword>
<keyword evidence="20" id="KW-1185">Reference proteome</keyword>
<comment type="pathway">
    <text evidence="4">Lipid metabolism.</text>
</comment>
<dbReference type="Pfam" id="PF09139">
    <property type="entry name" value="Tam41_Mmp37"/>
    <property type="match status" value="1"/>
</dbReference>
<proteinExistence type="inferred from homology"/>
<keyword evidence="16" id="KW-0594">Phospholipid biosynthesis</keyword>
<evidence type="ECO:0000256" key="7">
    <source>
        <dbReference type="ARBA" id="ARBA00018337"/>
    </source>
</evidence>
<evidence type="ECO:0000256" key="13">
    <source>
        <dbReference type="ARBA" id="ARBA00023098"/>
    </source>
</evidence>
<dbReference type="InParanoid" id="D3B0C8"/>
<dbReference type="GO" id="GO:0005743">
    <property type="term" value="C:mitochondrial inner membrane"/>
    <property type="evidence" value="ECO:0007669"/>
    <property type="project" value="UniProtKB-SubCell"/>
</dbReference>
<evidence type="ECO:0000256" key="14">
    <source>
        <dbReference type="ARBA" id="ARBA00023128"/>
    </source>
</evidence>
<comment type="similarity">
    <text evidence="5">Belongs to the TAM41 family.</text>
</comment>
<evidence type="ECO:0000256" key="4">
    <source>
        <dbReference type="ARBA" id="ARBA00005189"/>
    </source>
</evidence>
<name>D3B0C8_HETP5</name>
<dbReference type="EMBL" id="ADBJ01000008">
    <property type="protein sequence ID" value="EFA84752.1"/>
    <property type="molecule type" value="Genomic_DNA"/>
</dbReference>
<evidence type="ECO:0000256" key="15">
    <source>
        <dbReference type="ARBA" id="ARBA00023136"/>
    </source>
</evidence>
<evidence type="ECO:0000256" key="16">
    <source>
        <dbReference type="ARBA" id="ARBA00023209"/>
    </source>
</evidence>
<comment type="subcellular location">
    <subcellularLocation>
        <location evidence="2">Mitochondrion inner membrane</location>
        <topology evidence="2">Peripheral membrane protein</topology>
        <orientation evidence="2">Matrix side</orientation>
    </subcellularLocation>
</comment>
<dbReference type="Proteomes" id="UP000001396">
    <property type="component" value="Unassembled WGS sequence"/>
</dbReference>
<organism evidence="19 20">
    <name type="scientific">Heterostelium pallidum (strain ATCC 26659 / Pp 5 / PN500)</name>
    <name type="common">Cellular slime mold</name>
    <name type="synonym">Polysphondylium pallidum</name>
    <dbReference type="NCBI Taxonomy" id="670386"/>
    <lineage>
        <taxon>Eukaryota</taxon>
        <taxon>Amoebozoa</taxon>
        <taxon>Evosea</taxon>
        <taxon>Eumycetozoa</taxon>
        <taxon>Dictyostelia</taxon>
        <taxon>Acytosteliales</taxon>
        <taxon>Acytosteliaceae</taxon>
        <taxon>Heterostelium</taxon>
    </lineage>
</organism>
<evidence type="ECO:0000256" key="3">
    <source>
        <dbReference type="ARBA" id="ARBA00005119"/>
    </source>
</evidence>
<comment type="pathway">
    <text evidence="3">Phospholipid metabolism; CDP-diacylglycerol biosynthesis; CDP-diacylglycerol from sn-glycerol 3-phosphate: step 3/3.</text>
</comment>
<dbReference type="PANTHER" id="PTHR13619">
    <property type="entry name" value="PHOSPHATIDATE CYTIDYLYLTRANSFERASE, MITOCHONDRIAL"/>
    <property type="match status" value="1"/>
</dbReference>
<evidence type="ECO:0000256" key="8">
    <source>
        <dbReference type="ARBA" id="ARBA00022516"/>
    </source>
</evidence>
<evidence type="ECO:0000256" key="1">
    <source>
        <dbReference type="ARBA" id="ARBA00001946"/>
    </source>
</evidence>
<dbReference type="GO" id="GO:0032049">
    <property type="term" value="P:cardiolipin biosynthetic process"/>
    <property type="evidence" value="ECO:0007669"/>
    <property type="project" value="InterPro"/>
</dbReference>
<evidence type="ECO:0000256" key="18">
    <source>
        <dbReference type="ARBA" id="ARBA00029893"/>
    </source>
</evidence>
<comment type="caution">
    <text evidence="19">The sequence shown here is derived from an EMBL/GenBank/DDBJ whole genome shotgun (WGS) entry which is preliminary data.</text>
</comment>
<keyword evidence="12" id="KW-0460">Magnesium</keyword>
<comment type="cofactor">
    <cofactor evidence="1">
        <name>Mg(2+)</name>
        <dbReference type="ChEBI" id="CHEBI:18420"/>
    </cofactor>
</comment>
<evidence type="ECO:0000256" key="17">
    <source>
        <dbReference type="ARBA" id="ARBA00023264"/>
    </source>
</evidence>
<evidence type="ECO:0000313" key="19">
    <source>
        <dbReference type="EMBL" id="EFA84752.1"/>
    </source>
</evidence>
<evidence type="ECO:0000256" key="5">
    <source>
        <dbReference type="ARBA" id="ARBA00005458"/>
    </source>
</evidence>
<dbReference type="EC" id="2.7.7.41" evidence="6"/>
<evidence type="ECO:0000256" key="2">
    <source>
        <dbReference type="ARBA" id="ARBA00004443"/>
    </source>
</evidence>
<dbReference type="UniPathway" id="UPA00557">
    <property type="reaction ID" value="UER00614"/>
</dbReference>
<dbReference type="SUPFAM" id="SSF56059">
    <property type="entry name" value="Glutathione synthetase ATP-binding domain-like"/>
    <property type="match status" value="1"/>
</dbReference>
<dbReference type="AlphaFoldDB" id="D3B0C8"/>
<keyword evidence="13" id="KW-0443">Lipid metabolism</keyword>
<dbReference type="GeneID" id="31357272"/>
<evidence type="ECO:0000256" key="6">
    <source>
        <dbReference type="ARBA" id="ARBA00012487"/>
    </source>
</evidence>
<gene>
    <name evidence="19" type="ORF">PPL_01744</name>
</gene>
<evidence type="ECO:0000256" key="9">
    <source>
        <dbReference type="ARBA" id="ARBA00022679"/>
    </source>
</evidence>
<keyword evidence="14" id="KW-0496">Mitochondrion</keyword>
<keyword evidence="8" id="KW-0444">Lipid biosynthesis</keyword>
<keyword evidence="11" id="KW-0999">Mitochondrion inner membrane</keyword>
<keyword evidence="10" id="KW-0548">Nucleotidyltransferase</keyword>
<keyword evidence="9" id="KW-0808">Transferase</keyword>
<dbReference type="GO" id="GO:0004605">
    <property type="term" value="F:phosphatidate cytidylyltransferase activity"/>
    <property type="evidence" value="ECO:0007669"/>
    <property type="project" value="UniProtKB-EC"/>
</dbReference>
<evidence type="ECO:0000313" key="20">
    <source>
        <dbReference type="Proteomes" id="UP000001396"/>
    </source>
</evidence>
<sequence>MTIEQNSSTADESERDISKKNIKIGIVTCERHPEGSKDDKSMLKQLFDKFEQQCQIVSWTDETVDWEQFTLLIIRSTWDYVGKFEEFKKWLDRIDSLKIKILNDSSVIRWNWNKQYLLELEENGFEIVPSIIVKSDSQTSDSVLSLKEYVKQGVEAGKFDRDQSEYVMKPAVSADAYGTFRFNLDNCQEMDLEFRKYLAEFDMIIQPFVGTIQTDGEDSFLFFNKKFSHACVKRPASQDFRVQENFGGVILPNTNPLDSEIQLASNIVNYISKTKGNLLFARVDMLRYKGRLCLSECELRLFLIANITYNINRNSSSGYHYCTINRNNNNSNGDIKSAAQDDDVNIKIKKILSQFPKIKYGFAYGSGVISQKGYESNSNKQPMIDLVFAVENSEQWHKENIKQNFDHYSFLAYFGESTVTTVQKMAAKVYYNTLLNYNGIRYKYGVIEYNDLLDDLKNWDSLYISGRMMKPILDLPVCEQDALSEMHSVNSSKNQTFAITCALMMLPKQFSEYQLLHQISSISYMGDIRMKGGENPNKIHNIVVNNIESMRAIYMPLIKKNFASYLKIDYSESDNQYHFTQLASTQLDYFEMASLLPPKIRSDVLNNLRKNVKLNNEPTVSADQVRQSISKIVGSSSFNQSAKGVLTAGLFKSVEYIYRKLKSKK</sequence>
<reference evidence="19 20" key="1">
    <citation type="journal article" date="2011" name="Genome Res.">
        <title>Phylogeny-wide analysis of social amoeba genomes highlights ancient origins for complex intercellular communication.</title>
        <authorList>
            <person name="Heidel A.J."/>
            <person name="Lawal H.M."/>
            <person name="Felder M."/>
            <person name="Schilde C."/>
            <person name="Helps N.R."/>
            <person name="Tunggal B."/>
            <person name="Rivero F."/>
            <person name="John U."/>
            <person name="Schleicher M."/>
            <person name="Eichinger L."/>
            <person name="Platzer M."/>
            <person name="Noegel A.A."/>
            <person name="Schaap P."/>
            <person name="Gloeckner G."/>
        </authorList>
    </citation>
    <scope>NUCLEOTIDE SEQUENCE [LARGE SCALE GENOMIC DNA]</scope>
    <source>
        <strain evidence="20">ATCC 26659 / Pp 5 / PN500</strain>
    </source>
</reference>
<dbReference type="RefSeq" id="XP_020436864.1">
    <property type="nucleotide sequence ID" value="XM_020572747.1"/>
</dbReference>